<evidence type="ECO:0000313" key="3">
    <source>
        <dbReference type="EMBL" id="KRO58893.1"/>
    </source>
</evidence>
<proteinExistence type="predicted"/>
<evidence type="ECO:0000313" key="4">
    <source>
        <dbReference type="Proteomes" id="UP000051269"/>
    </source>
</evidence>
<reference evidence="3 4" key="1">
    <citation type="submission" date="2015-10" db="EMBL/GenBank/DDBJ databases">
        <title>Metagenome-Assembled Genomes uncover a global brackish microbiome.</title>
        <authorList>
            <person name="Hugerth L.W."/>
            <person name="Larsson J."/>
            <person name="Alneberg J."/>
            <person name="Lindh M.V."/>
            <person name="Legrand C."/>
            <person name="Pinhassi J."/>
            <person name="Andersson A.F."/>
        </authorList>
    </citation>
    <scope>NUCLEOTIDE SEQUENCE [LARGE SCALE GENOMIC DNA]</scope>
    <source>
        <strain evidence="3">BACL18 MAG-120507-bin52</strain>
    </source>
</reference>
<keyword evidence="2" id="KW-0732">Signal</keyword>
<feature type="signal peptide" evidence="2">
    <location>
        <begin position="1"/>
        <end position="21"/>
    </location>
</feature>
<name>A0A0R2RDS9_9BACT</name>
<accession>A0A0R2RDS9</accession>
<dbReference type="Proteomes" id="UP000051269">
    <property type="component" value="Unassembled WGS sequence"/>
</dbReference>
<evidence type="ECO:0000256" key="2">
    <source>
        <dbReference type="SAM" id="SignalP"/>
    </source>
</evidence>
<gene>
    <name evidence="3" type="ORF">ABR82_08315</name>
</gene>
<protein>
    <submittedName>
        <fullName evidence="3">Uncharacterized protein</fullName>
    </submittedName>
</protein>
<dbReference type="EMBL" id="LIBO01000406">
    <property type="protein sequence ID" value="KRO58893.1"/>
    <property type="molecule type" value="Genomic_DNA"/>
</dbReference>
<organism evidence="3 4">
    <name type="scientific">Verrucomicrobia subdivision 6 bacterium BACL9 MAG-120507-bin52</name>
    <dbReference type="NCBI Taxonomy" id="1655590"/>
    <lineage>
        <taxon>Bacteria</taxon>
        <taxon>Pseudomonadati</taxon>
        <taxon>Verrucomicrobiota</taxon>
        <taxon>Verrucomicrobiia</taxon>
        <taxon>Verrucomicrobiales</taxon>
        <taxon>Verrucomicrobia subdivision 6</taxon>
    </lineage>
</organism>
<feature type="region of interest" description="Disordered" evidence="1">
    <location>
        <begin position="51"/>
        <end position="76"/>
    </location>
</feature>
<dbReference type="AlphaFoldDB" id="A0A0R2RDS9"/>
<comment type="caution">
    <text evidence="3">The sequence shown here is derived from an EMBL/GenBank/DDBJ whole genome shotgun (WGS) entry which is preliminary data.</text>
</comment>
<sequence>MNSTCALIPALLLLLSYLPLAQSEQCPNACHDCCPSESSACSEKKSKYISPSTTVPLERGGQKSSPYADKGTTRRY</sequence>
<feature type="chain" id="PRO_5006422726" evidence="2">
    <location>
        <begin position="22"/>
        <end position="76"/>
    </location>
</feature>
<evidence type="ECO:0000256" key="1">
    <source>
        <dbReference type="SAM" id="MobiDB-lite"/>
    </source>
</evidence>